<evidence type="ECO:0000313" key="2">
    <source>
        <dbReference type="Proteomes" id="UP001597102"/>
    </source>
</evidence>
<protein>
    <submittedName>
        <fullName evidence="1">Uncharacterized protein</fullName>
    </submittedName>
</protein>
<comment type="caution">
    <text evidence="1">The sequence shown here is derived from an EMBL/GenBank/DDBJ whole genome shotgun (WGS) entry which is preliminary data.</text>
</comment>
<dbReference type="Proteomes" id="UP001597102">
    <property type="component" value="Unassembled WGS sequence"/>
</dbReference>
<evidence type="ECO:0000313" key="1">
    <source>
        <dbReference type="EMBL" id="MFD0986252.1"/>
    </source>
</evidence>
<dbReference type="EMBL" id="JBHTJO010000001">
    <property type="protein sequence ID" value="MFD0986252.1"/>
    <property type="molecule type" value="Genomic_DNA"/>
</dbReference>
<reference evidence="2" key="1">
    <citation type="journal article" date="2019" name="Int. J. Syst. Evol. Microbiol.">
        <title>The Global Catalogue of Microorganisms (GCM) 10K type strain sequencing project: providing services to taxonomists for standard genome sequencing and annotation.</title>
        <authorList>
            <consortium name="The Broad Institute Genomics Platform"/>
            <consortium name="The Broad Institute Genome Sequencing Center for Infectious Disease"/>
            <person name="Wu L."/>
            <person name="Ma J."/>
        </authorList>
    </citation>
    <scope>NUCLEOTIDE SEQUENCE [LARGE SCALE GENOMIC DNA]</scope>
    <source>
        <strain evidence="2">CCUG 61697</strain>
    </source>
</reference>
<name>A0ABW3J9Z3_9HYPH</name>
<proteinExistence type="predicted"/>
<sequence length="178" mass="20044">MRTKPFPLTYEAMRGRRKPETFIAKALKNSGGIRFGPGIASQLSANFRRLEDGEWRRTLQQCNRLRKPVSQAVEKEVAEYIQETFHGFGPKQSRNLLQALGLTRYEIPIDSRVTDWLNEFGFPVRLTAAGLADGNYYDFISDGIQALCAASDVYPCVLDAAIFALRDGDSWTEANAIY</sequence>
<gene>
    <name evidence="1" type="ORF">ACFQ2F_04000</name>
</gene>
<organism evidence="1 2">
    <name type="scientific">Methyloligella solikamskensis</name>
    <dbReference type="NCBI Taxonomy" id="1177756"/>
    <lineage>
        <taxon>Bacteria</taxon>
        <taxon>Pseudomonadati</taxon>
        <taxon>Pseudomonadota</taxon>
        <taxon>Alphaproteobacteria</taxon>
        <taxon>Hyphomicrobiales</taxon>
        <taxon>Hyphomicrobiaceae</taxon>
        <taxon>Methyloligella</taxon>
    </lineage>
</organism>
<dbReference type="RefSeq" id="WP_379086030.1">
    <property type="nucleotide sequence ID" value="NZ_JBHTJO010000001.1"/>
</dbReference>
<keyword evidence="2" id="KW-1185">Reference proteome</keyword>
<accession>A0ABW3J9Z3</accession>